<dbReference type="Proteomes" id="UP000215305">
    <property type="component" value="Unassembled WGS sequence"/>
</dbReference>
<dbReference type="GeneID" id="38123792"/>
<name>A0A397G0M6_ASPTH</name>
<dbReference type="PANTHER" id="PTHR34365">
    <property type="entry name" value="ENOLASE (DUF1399)"/>
    <property type="match status" value="1"/>
</dbReference>
<proteinExistence type="predicted"/>
<protein>
    <submittedName>
        <fullName evidence="1">Uncharacterized protein</fullName>
    </submittedName>
</protein>
<gene>
    <name evidence="1" type="ORF">CDV56_101818</name>
</gene>
<comment type="caution">
    <text evidence="1">The sequence shown here is derived from an EMBL/GenBank/DDBJ whole genome shotgun (WGS) entry which is preliminary data.</text>
</comment>
<dbReference type="EMBL" id="NKHU02000432">
    <property type="protein sequence ID" value="RHZ43374.1"/>
    <property type="molecule type" value="Genomic_DNA"/>
</dbReference>
<reference evidence="1" key="1">
    <citation type="submission" date="2018-08" db="EMBL/GenBank/DDBJ databases">
        <title>Draft genome sequence of azole-resistant Aspergillus thermomutatus (Neosartorya pseudofischeri) strain HMR AF 39, isolated from a human nasal aspirate.</title>
        <authorList>
            <person name="Parent-Michaud M."/>
            <person name="Dufresne P.J."/>
            <person name="Fournier E."/>
            <person name="Martineau C."/>
            <person name="Moreira S."/>
            <person name="Perkins V."/>
            <person name="De Repentigny L."/>
            <person name="Dufresne S.F."/>
        </authorList>
    </citation>
    <scope>NUCLEOTIDE SEQUENCE [LARGE SCALE GENOMIC DNA]</scope>
    <source>
        <strain evidence="1">HMR AF 39</strain>
    </source>
</reference>
<evidence type="ECO:0000313" key="1">
    <source>
        <dbReference type="EMBL" id="RHZ43374.1"/>
    </source>
</evidence>
<dbReference type="PANTHER" id="PTHR34365:SF7">
    <property type="entry name" value="GLYCINE-RICH DOMAIN-CONTAINING PROTEIN 1"/>
    <property type="match status" value="1"/>
</dbReference>
<dbReference type="STRING" id="41047.A0A397G0M6"/>
<keyword evidence="2" id="KW-1185">Reference proteome</keyword>
<dbReference type="VEuPathDB" id="FungiDB:CDV56_101818"/>
<dbReference type="Pfam" id="PF07173">
    <property type="entry name" value="GRDP-like"/>
    <property type="match status" value="1"/>
</dbReference>
<dbReference type="RefSeq" id="XP_026609730.1">
    <property type="nucleotide sequence ID" value="XM_026755437.1"/>
</dbReference>
<evidence type="ECO:0000313" key="2">
    <source>
        <dbReference type="Proteomes" id="UP000215305"/>
    </source>
</evidence>
<organism evidence="1 2">
    <name type="scientific">Aspergillus thermomutatus</name>
    <name type="common">Neosartorya pseudofischeri</name>
    <dbReference type="NCBI Taxonomy" id="41047"/>
    <lineage>
        <taxon>Eukaryota</taxon>
        <taxon>Fungi</taxon>
        <taxon>Dikarya</taxon>
        <taxon>Ascomycota</taxon>
        <taxon>Pezizomycotina</taxon>
        <taxon>Eurotiomycetes</taxon>
        <taxon>Eurotiomycetidae</taxon>
        <taxon>Eurotiales</taxon>
        <taxon>Aspergillaceae</taxon>
        <taxon>Aspergillus</taxon>
        <taxon>Aspergillus subgen. Fumigati</taxon>
    </lineage>
</organism>
<dbReference type="OrthoDB" id="2684236at2759"/>
<accession>A0A397G0M6</accession>
<sequence length="469" mass="54380">MTILCTTSQTELHSESRLLNPLLRYDSFCKRYFHIKEGILVPDPTIFKNINAPITLTDSTCLPDVAQCSAHLELLQAINHIRREVLNSTELDTILDIKPQKQTVIKNRGYPSQETIEVKDKGFAQRRQVKWPFYLRLGVARFVVWLKKMDETLASKENEALEVPACPPLDVLIAWHSALLNPGWFRKYCETHEIMRMRRVLFPWSKIHQCINTEDWSFSLPSSARDNFRDLTGQEADLLAYLLSPKPEVYTALLFVYRDSAPTNRLYLRKLDLLRLKKIEKPPHSAFAASCYAAAHPDTDATYLFAAIERQRVFVDKMVGYLWIRSPGVHGTLSRAITRYEHFLELFKLRPGTILVPTLDIDLAWHTHQCSASMYEASMEQRAGRFINHDDTIPSGVLRTQSDETSVLFREHFGLEYHVCLCWECQAIQSAVDEWNDDREVDFEKLAEKVVEDLASHRVLELNRREQMR</sequence>
<dbReference type="AlphaFoldDB" id="A0A397G0M6"/>
<dbReference type="InterPro" id="IPR009836">
    <property type="entry name" value="GRDP-like"/>
</dbReference>